<evidence type="ECO:0000313" key="2">
    <source>
        <dbReference type="EMBL" id="KAG7178265.1"/>
    </source>
</evidence>
<dbReference type="AlphaFoldDB" id="A0A8J5ND67"/>
<keyword evidence="3" id="KW-1185">Reference proteome</keyword>
<reference evidence="2" key="1">
    <citation type="journal article" date="2021" name="Sci. Adv.">
        <title>The American lobster genome reveals insights on longevity, neural, and immune adaptations.</title>
        <authorList>
            <person name="Polinski J.M."/>
            <person name="Zimin A.V."/>
            <person name="Clark K.F."/>
            <person name="Kohn A.B."/>
            <person name="Sadowski N."/>
            <person name="Timp W."/>
            <person name="Ptitsyn A."/>
            <person name="Khanna P."/>
            <person name="Romanova D.Y."/>
            <person name="Williams P."/>
            <person name="Greenwood S.J."/>
            <person name="Moroz L.L."/>
            <person name="Walt D.R."/>
            <person name="Bodnar A.G."/>
        </authorList>
    </citation>
    <scope>NUCLEOTIDE SEQUENCE</scope>
    <source>
        <strain evidence="2">GMGI-L3</strain>
    </source>
</reference>
<organism evidence="2 3">
    <name type="scientific">Homarus americanus</name>
    <name type="common">American lobster</name>
    <dbReference type="NCBI Taxonomy" id="6706"/>
    <lineage>
        <taxon>Eukaryota</taxon>
        <taxon>Metazoa</taxon>
        <taxon>Ecdysozoa</taxon>
        <taxon>Arthropoda</taxon>
        <taxon>Crustacea</taxon>
        <taxon>Multicrustacea</taxon>
        <taxon>Malacostraca</taxon>
        <taxon>Eumalacostraca</taxon>
        <taxon>Eucarida</taxon>
        <taxon>Decapoda</taxon>
        <taxon>Pleocyemata</taxon>
        <taxon>Astacidea</taxon>
        <taxon>Nephropoidea</taxon>
        <taxon>Nephropidae</taxon>
        <taxon>Homarus</taxon>
    </lineage>
</organism>
<dbReference type="Proteomes" id="UP000747542">
    <property type="component" value="Unassembled WGS sequence"/>
</dbReference>
<proteinExistence type="predicted"/>
<accession>A0A8J5ND67</accession>
<gene>
    <name evidence="1" type="ORF">Hamer_G016194</name>
    <name evidence="2" type="ORF">Hamer_G028048</name>
</gene>
<comment type="caution">
    <text evidence="2">The sequence shown here is derived from an EMBL/GenBank/DDBJ whole genome shotgun (WGS) entry which is preliminary data.</text>
</comment>
<dbReference type="EMBL" id="JAHLQT010000325">
    <property type="protein sequence ID" value="KAG7178265.1"/>
    <property type="molecule type" value="Genomic_DNA"/>
</dbReference>
<protein>
    <submittedName>
        <fullName evidence="2">Uncharacterized protein</fullName>
    </submittedName>
</protein>
<sequence>MTFLNKEYRPYVGSESFQFFAQDNLRFSDNINERVLRDELGETYIKFCTERNLPVASMVNIGAHLAQSGVCVKRLGTRFGQQYGYCHLQWIDPTGFTKYFPIYKKADKEVCPKLPKYKYKPPIEKPPPVNREPVKVIVLQCVKLRRF</sequence>
<dbReference type="EMBL" id="JAHLQT010014436">
    <property type="protein sequence ID" value="KAG7170374.1"/>
    <property type="molecule type" value="Genomic_DNA"/>
</dbReference>
<evidence type="ECO:0000313" key="1">
    <source>
        <dbReference type="EMBL" id="KAG7170374.1"/>
    </source>
</evidence>
<name>A0A8J5ND67_HOMAM</name>
<evidence type="ECO:0000313" key="3">
    <source>
        <dbReference type="Proteomes" id="UP000747542"/>
    </source>
</evidence>